<name>A0A4Z2HT26_9TELE</name>
<reference evidence="2 3" key="1">
    <citation type="submission" date="2019-03" db="EMBL/GenBank/DDBJ databases">
        <title>First draft genome of Liparis tanakae, snailfish: a comprehensive survey of snailfish specific genes.</title>
        <authorList>
            <person name="Kim W."/>
            <person name="Song I."/>
            <person name="Jeong J.-H."/>
            <person name="Kim D."/>
            <person name="Kim S."/>
            <person name="Ryu S."/>
            <person name="Song J.Y."/>
            <person name="Lee S.K."/>
        </authorList>
    </citation>
    <scope>NUCLEOTIDE SEQUENCE [LARGE SCALE GENOMIC DNA]</scope>
    <source>
        <tissue evidence="2">Muscle</tissue>
    </source>
</reference>
<dbReference type="Proteomes" id="UP000314294">
    <property type="component" value="Unassembled WGS sequence"/>
</dbReference>
<keyword evidence="3" id="KW-1185">Reference proteome</keyword>
<evidence type="ECO:0000256" key="1">
    <source>
        <dbReference type="SAM" id="MobiDB-lite"/>
    </source>
</evidence>
<comment type="caution">
    <text evidence="2">The sequence shown here is derived from an EMBL/GenBank/DDBJ whole genome shotgun (WGS) entry which is preliminary data.</text>
</comment>
<evidence type="ECO:0000313" key="3">
    <source>
        <dbReference type="Proteomes" id="UP000314294"/>
    </source>
</evidence>
<dbReference type="AlphaFoldDB" id="A0A4Z2HT26"/>
<gene>
    <name evidence="2" type="ORF">EYF80_021110</name>
</gene>
<dbReference type="EMBL" id="SRLO01000186">
    <property type="protein sequence ID" value="TNN68701.1"/>
    <property type="molecule type" value="Genomic_DNA"/>
</dbReference>
<feature type="region of interest" description="Disordered" evidence="1">
    <location>
        <begin position="53"/>
        <end position="117"/>
    </location>
</feature>
<organism evidence="2 3">
    <name type="scientific">Liparis tanakae</name>
    <name type="common">Tanaka's snailfish</name>
    <dbReference type="NCBI Taxonomy" id="230148"/>
    <lineage>
        <taxon>Eukaryota</taxon>
        <taxon>Metazoa</taxon>
        <taxon>Chordata</taxon>
        <taxon>Craniata</taxon>
        <taxon>Vertebrata</taxon>
        <taxon>Euteleostomi</taxon>
        <taxon>Actinopterygii</taxon>
        <taxon>Neopterygii</taxon>
        <taxon>Teleostei</taxon>
        <taxon>Neoteleostei</taxon>
        <taxon>Acanthomorphata</taxon>
        <taxon>Eupercaria</taxon>
        <taxon>Perciformes</taxon>
        <taxon>Cottioidei</taxon>
        <taxon>Cottales</taxon>
        <taxon>Liparidae</taxon>
        <taxon>Liparis</taxon>
    </lineage>
</organism>
<evidence type="ECO:0000313" key="2">
    <source>
        <dbReference type="EMBL" id="TNN68701.1"/>
    </source>
</evidence>
<sequence>MMGEETRLLYRNILHPPLRDSKSKNGKSPFKIHMVVFEMELGMGKVQTGIHSLRQTTLQESRDSDVIGSNASGSSGLGKAKTSRQSERLRELKTGGSLRGNEDGSVASPRSSRHQKNQEHCCPCQALRCAVH</sequence>
<accession>A0A4Z2HT26</accession>
<proteinExistence type="predicted"/>
<feature type="compositionally biased region" description="Basic and acidic residues" evidence="1">
    <location>
        <begin position="84"/>
        <end position="93"/>
    </location>
</feature>
<protein>
    <submittedName>
        <fullName evidence="2">Uncharacterized protein</fullName>
    </submittedName>
</protein>